<evidence type="ECO:0000256" key="1">
    <source>
        <dbReference type="ARBA" id="ARBA00006464"/>
    </source>
</evidence>
<evidence type="ECO:0000256" key="2">
    <source>
        <dbReference type="ARBA" id="ARBA00023169"/>
    </source>
</evidence>
<dbReference type="PANTHER" id="PTHR30576">
    <property type="entry name" value="COLANIC BIOSYNTHESIS UDP-GLUCOSE LIPID CARRIER TRANSFERASE"/>
    <property type="match status" value="1"/>
</dbReference>
<keyword evidence="2" id="KW-0270">Exopolysaccharide synthesis</keyword>
<evidence type="ECO:0000313" key="5">
    <source>
        <dbReference type="EMBL" id="KAA2212996.1"/>
    </source>
</evidence>
<keyword evidence="3" id="KW-1133">Transmembrane helix</keyword>
<dbReference type="GO" id="GO:0000271">
    <property type="term" value="P:polysaccharide biosynthetic process"/>
    <property type="evidence" value="ECO:0007669"/>
    <property type="project" value="UniProtKB-KW"/>
</dbReference>
<dbReference type="AlphaFoldDB" id="A0A5B2TER4"/>
<comment type="similarity">
    <text evidence="1">Belongs to the bacterial sugar transferase family.</text>
</comment>
<dbReference type="PANTHER" id="PTHR30576:SF0">
    <property type="entry name" value="UNDECAPRENYL-PHOSPHATE N-ACETYLGALACTOSAMINYL 1-PHOSPHATE TRANSFERASE-RELATED"/>
    <property type="match status" value="1"/>
</dbReference>
<keyword evidence="3" id="KW-0812">Transmembrane</keyword>
<evidence type="ECO:0000256" key="3">
    <source>
        <dbReference type="SAM" id="Phobius"/>
    </source>
</evidence>
<dbReference type="Pfam" id="PF02397">
    <property type="entry name" value="Bac_transf"/>
    <property type="match status" value="1"/>
</dbReference>
<dbReference type="InterPro" id="IPR003362">
    <property type="entry name" value="Bact_transf"/>
</dbReference>
<dbReference type="OrthoDB" id="9808602at2"/>
<dbReference type="GO" id="GO:0016780">
    <property type="term" value="F:phosphotransferase activity, for other substituted phosphate groups"/>
    <property type="evidence" value="ECO:0007669"/>
    <property type="project" value="TreeGrafter"/>
</dbReference>
<dbReference type="RefSeq" id="WP_149812612.1">
    <property type="nucleotide sequence ID" value="NZ_VUKA01000005.1"/>
</dbReference>
<comment type="caution">
    <text evidence="5">The sequence shown here is derived from an EMBL/GenBank/DDBJ whole genome shotgun (WGS) entry which is preliminary data.</text>
</comment>
<name>A0A5B2TER4_9PROT</name>
<organism evidence="5 6">
    <name type="scientific">Teichococcus oryzae</name>
    <dbReference type="NCBI Taxonomy" id="1608942"/>
    <lineage>
        <taxon>Bacteria</taxon>
        <taxon>Pseudomonadati</taxon>
        <taxon>Pseudomonadota</taxon>
        <taxon>Alphaproteobacteria</taxon>
        <taxon>Acetobacterales</taxon>
        <taxon>Roseomonadaceae</taxon>
        <taxon>Roseomonas</taxon>
    </lineage>
</organism>
<feature type="transmembrane region" description="Helical" evidence="3">
    <location>
        <begin position="195"/>
        <end position="218"/>
    </location>
</feature>
<evidence type="ECO:0000259" key="4">
    <source>
        <dbReference type="Pfam" id="PF02397"/>
    </source>
</evidence>
<reference evidence="5 6" key="1">
    <citation type="journal article" date="2015" name="Int. J. Syst. Evol. Microbiol.">
        <title>Roseomonas oryzae sp. nov., isolated from paddy rhizosphere soil.</title>
        <authorList>
            <person name="Ramaprasad E.V."/>
            <person name="Sasikala Ch."/>
            <person name="Ramana Ch.V."/>
        </authorList>
    </citation>
    <scope>NUCLEOTIDE SEQUENCE [LARGE SCALE GENOMIC DNA]</scope>
    <source>
        <strain evidence="5 6">KCTC 42542</strain>
    </source>
</reference>
<gene>
    <name evidence="5" type="ORF">F0Q34_12805</name>
</gene>
<feature type="domain" description="Bacterial sugar transferase" evidence="4">
    <location>
        <begin position="190"/>
        <end position="360"/>
    </location>
</feature>
<keyword evidence="3" id="KW-0472">Membrane</keyword>
<dbReference type="Proteomes" id="UP000322110">
    <property type="component" value="Unassembled WGS sequence"/>
</dbReference>
<keyword evidence="6" id="KW-1185">Reference proteome</keyword>
<protein>
    <recommendedName>
        <fullName evidence="4">Bacterial sugar transferase domain-containing protein</fullName>
    </recommendedName>
</protein>
<dbReference type="Pfam" id="PF13727">
    <property type="entry name" value="CoA_binding_3"/>
    <property type="match status" value="1"/>
</dbReference>
<accession>A0A5B2TER4</accession>
<evidence type="ECO:0000313" key="6">
    <source>
        <dbReference type="Proteomes" id="UP000322110"/>
    </source>
</evidence>
<dbReference type="Gene3D" id="3.40.50.720">
    <property type="entry name" value="NAD(P)-binding Rossmann-like Domain"/>
    <property type="match status" value="1"/>
</dbReference>
<proteinExistence type="inferred from homology"/>
<dbReference type="EMBL" id="VUKA01000005">
    <property type="protein sequence ID" value="KAA2212996.1"/>
    <property type="molecule type" value="Genomic_DNA"/>
</dbReference>
<sequence>MDHVPEEAVRPAEQKAPARGIWPCQAAVNAAGIPPEAFAPGGFESLFSDHHLHSRRRRVAVVGATGGARRLLQKLRFCQPAPAVLAGVYDDHPAEPDCQFRGVGPVKPVEALLAQARRCPVDLVVLAFPPSRPDQISAALARLDALPAEIAVIDEGNGHPAPPGRRVVLAGERLRVLVEPPIPRAGALLKRGMDIVLSLSALAFCAPLLLLIALLVFLESPGGVLFRQPRAGFNNQPFTMLKFRTTIAEAPGQQAGNPRPMRLGRFLRRCGLDELPQLLNVLGGSMSVVGPRPRAAAPHCSPRHRMKPGLTGWAQVNEARDGIHGPEEAARAAALDLDYARRWSIWLDIRIVLRTIGMVLSGRCAP</sequence>